<feature type="chain" id="PRO_5005598154" evidence="1">
    <location>
        <begin position="21"/>
        <end position="228"/>
    </location>
</feature>
<accession>A0A0M0ELF4</accession>
<feature type="signal peptide" evidence="1">
    <location>
        <begin position="1"/>
        <end position="20"/>
    </location>
</feature>
<proteinExistence type="predicted"/>
<protein>
    <submittedName>
        <fullName evidence="2">Uncharacterized protein</fullName>
    </submittedName>
</protein>
<dbReference type="PATRIC" id="fig|33995.3.peg.511"/>
<gene>
    <name evidence="2" type="ORF">KOEU_04680</name>
</gene>
<reference evidence="2" key="1">
    <citation type="submission" date="2015-08" db="EMBL/GenBank/DDBJ databases">
        <title>Draft genome sequence of Komagataeibacter europaeus CECT 8546 a cellulose producer strain from vinegar produced by the traditional method.</title>
        <authorList>
            <person name="Poehlein A."/>
            <person name="Valera M.J."/>
            <person name="Haack F.S."/>
            <person name="Mas A."/>
            <person name="Daniel R."/>
            <person name="Streit W.R."/>
            <person name="Mateo E."/>
        </authorList>
    </citation>
    <scope>NUCLEOTIDE SEQUENCE [LARGE SCALE GENOMIC DNA]</scope>
    <source>
        <strain evidence="2">CECT 8546</strain>
    </source>
</reference>
<evidence type="ECO:0000313" key="2">
    <source>
        <dbReference type="EMBL" id="KON65781.1"/>
    </source>
</evidence>
<sequence length="228" mass="24302">MNRLTFLIFVLLAGVSTAQAQDGGTQETPAQFAQRTGRDIANSEFATPADAQEVQSQGALEYMTRRCNEAFRTNAVLRQPCIDAATDQDMKNFMAAQQAAKGASSPAPQAPPVTPVYSIIDVIAAGNSIIGRHIQVNGRGSCVLSANICIISTEAALESSTAGDYQYLAFSVQNVADGSDLRKAVVKCSDMTHDICNMQVVGSIVSKQDKTFIMSPESLYIMAPANVE</sequence>
<comment type="caution">
    <text evidence="2">The sequence shown here is derived from an EMBL/GenBank/DDBJ whole genome shotgun (WGS) entry which is preliminary data.</text>
</comment>
<keyword evidence="3" id="KW-1185">Reference proteome</keyword>
<name>A0A0M0ELF4_KOMEU</name>
<evidence type="ECO:0000313" key="3">
    <source>
        <dbReference type="Proteomes" id="UP000037566"/>
    </source>
</evidence>
<evidence type="ECO:0000256" key="1">
    <source>
        <dbReference type="SAM" id="SignalP"/>
    </source>
</evidence>
<dbReference type="RefSeq" id="WP_235450126.1">
    <property type="nucleotide sequence ID" value="NZ_LHUQ01000002.1"/>
</dbReference>
<keyword evidence="1" id="KW-0732">Signal</keyword>
<dbReference type="EMBL" id="LHUQ01000002">
    <property type="protein sequence ID" value="KON65781.1"/>
    <property type="molecule type" value="Genomic_DNA"/>
</dbReference>
<dbReference type="AlphaFoldDB" id="A0A0M0ELF4"/>
<organism evidence="2 3">
    <name type="scientific">Komagataeibacter europaeus</name>
    <name type="common">Gluconacetobacter europaeus</name>
    <dbReference type="NCBI Taxonomy" id="33995"/>
    <lineage>
        <taxon>Bacteria</taxon>
        <taxon>Pseudomonadati</taxon>
        <taxon>Pseudomonadota</taxon>
        <taxon>Alphaproteobacteria</taxon>
        <taxon>Acetobacterales</taxon>
        <taxon>Acetobacteraceae</taxon>
        <taxon>Komagataeibacter</taxon>
    </lineage>
</organism>
<dbReference type="Proteomes" id="UP000037566">
    <property type="component" value="Unassembled WGS sequence"/>
</dbReference>